<dbReference type="PROSITE" id="PS50158">
    <property type="entry name" value="ZF_CCHC"/>
    <property type="match status" value="1"/>
</dbReference>
<protein>
    <submittedName>
        <fullName evidence="3">Reverse transcriptase (RNA-dependent DNA polymerase)</fullName>
    </submittedName>
</protein>
<comment type="caution">
    <text evidence="3">The sequence shown here is derived from an EMBL/GenBank/DDBJ whole genome shotgun (WGS) entry which is preliminary data.</text>
</comment>
<dbReference type="SUPFAM" id="SSF57756">
    <property type="entry name" value="Retrovirus zinc finger-like domains"/>
    <property type="match status" value="1"/>
</dbReference>
<sequence length="483" mass="55123">MASENSINIEKLKGSENYHTWRFAMENVLDFCGLDKCITNPCTETDEVKLRKAKARIVLSIDESLYVHIQTLSTAAQIWSALKELYDNRGLTRQIGLLRKTYSESAESALYSRNKNGSSKKGKQNHKKQLICYICNRKGHISTHCPQERKFKERKRKSGRCFCIYFSEKLQLIVAIYVDDLLIFWKDINDRDNLKKALSEAFHMKDIGKAKHCIGLNITYDEKIKAISPDQSKYIKEILVTFGMAACKPAGTPSDPSQRLSDRMCNTDEVIENVPYQEAVGSLLYLVLGTRPGIAHAVNDVTRFNSNHGKAHWQAVKRIFRYLKGTEAMWLKQLAQNLDTSFKTKPTTIVCDNQSAINLAQSDGYRARSKHIDVRHHFIRERMWLKQLAQNLDTSFKTKPTTIVCDNQSAINLAQSDGYRAIAKHIDVRHHFIRERVEDHAINIIYVPTQEMVADSLTKAVHKGKAQFCAIGMGLVDSNEIQH</sequence>
<dbReference type="InterPro" id="IPR036875">
    <property type="entry name" value="Znf_CCHC_sf"/>
</dbReference>
<keyword evidence="1" id="KW-0479">Metal-binding</keyword>
<dbReference type="Pfam" id="PF14223">
    <property type="entry name" value="Retrotran_gag_2"/>
    <property type="match status" value="1"/>
</dbReference>
<dbReference type="GO" id="GO:0003964">
    <property type="term" value="F:RNA-directed DNA polymerase activity"/>
    <property type="evidence" value="ECO:0007669"/>
    <property type="project" value="UniProtKB-KW"/>
</dbReference>
<dbReference type="SUPFAM" id="SSF56672">
    <property type="entry name" value="DNA/RNA polymerases"/>
    <property type="match status" value="1"/>
</dbReference>
<dbReference type="AlphaFoldDB" id="A0AAW1N542"/>
<dbReference type="CDD" id="cd09272">
    <property type="entry name" value="RNase_HI_RT_Ty1"/>
    <property type="match status" value="1"/>
</dbReference>
<keyword evidence="1" id="KW-0863">Zinc-finger</keyword>
<keyword evidence="3" id="KW-0695">RNA-directed DNA polymerase</keyword>
<keyword evidence="4" id="KW-1185">Reference proteome</keyword>
<evidence type="ECO:0000259" key="2">
    <source>
        <dbReference type="PROSITE" id="PS50158"/>
    </source>
</evidence>
<gene>
    <name evidence="3" type="ORF">QE152_g1217</name>
</gene>
<keyword evidence="3" id="KW-0548">Nucleotidyltransferase</keyword>
<evidence type="ECO:0000313" key="3">
    <source>
        <dbReference type="EMBL" id="KAK9754423.1"/>
    </source>
</evidence>
<reference evidence="3 4" key="1">
    <citation type="journal article" date="2024" name="BMC Genomics">
        <title>De novo assembly and annotation of Popillia japonica's genome with initial clues to its potential as an invasive pest.</title>
        <authorList>
            <person name="Cucini C."/>
            <person name="Boschi S."/>
            <person name="Funari R."/>
            <person name="Cardaioli E."/>
            <person name="Iannotti N."/>
            <person name="Marturano G."/>
            <person name="Paoli F."/>
            <person name="Bruttini M."/>
            <person name="Carapelli A."/>
            <person name="Frati F."/>
            <person name="Nardi F."/>
        </authorList>
    </citation>
    <scope>NUCLEOTIDE SEQUENCE [LARGE SCALE GENOMIC DNA]</scope>
    <source>
        <strain evidence="3">DMR45628</strain>
    </source>
</reference>
<dbReference type="EMBL" id="JASPKY010000007">
    <property type="protein sequence ID" value="KAK9754423.1"/>
    <property type="molecule type" value="Genomic_DNA"/>
</dbReference>
<feature type="domain" description="CCHC-type" evidence="2">
    <location>
        <begin position="132"/>
        <end position="147"/>
    </location>
</feature>
<dbReference type="InterPro" id="IPR043502">
    <property type="entry name" value="DNA/RNA_pol_sf"/>
</dbReference>
<evidence type="ECO:0000256" key="1">
    <source>
        <dbReference type="PROSITE-ProRule" id="PRU00047"/>
    </source>
</evidence>
<organism evidence="3 4">
    <name type="scientific">Popillia japonica</name>
    <name type="common">Japanese beetle</name>
    <dbReference type="NCBI Taxonomy" id="7064"/>
    <lineage>
        <taxon>Eukaryota</taxon>
        <taxon>Metazoa</taxon>
        <taxon>Ecdysozoa</taxon>
        <taxon>Arthropoda</taxon>
        <taxon>Hexapoda</taxon>
        <taxon>Insecta</taxon>
        <taxon>Pterygota</taxon>
        <taxon>Neoptera</taxon>
        <taxon>Endopterygota</taxon>
        <taxon>Coleoptera</taxon>
        <taxon>Polyphaga</taxon>
        <taxon>Scarabaeiformia</taxon>
        <taxon>Scarabaeidae</taxon>
        <taxon>Rutelinae</taxon>
        <taxon>Popillia</taxon>
    </lineage>
</organism>
<dbReference type="GO" id="GO:0003676">
    <property type="term" value="F:nucleic acid binding"/>
    <property type="evidence" value="ECO:0007669"/>
    <property type="project" value="InterPro"/>
</dbReference>
<keyword evidence="1" id="KW-0862">Zinc</keyword>
<dbReference type="SMART" id="SM00343">
    <property type="entry name" value="ZnF_C2HC"/>
    <property type="match status" value="1"/>
</dbReference>
<dbReference type="Pfam" id="PF07727">
    <property type="entry name" value="RVT_2"/>
    <property type="match status" value="1"/>
</dbReference>
<proteinExistence type="predicted"/>
<dbReference type="GO" id="GO:0008270">
    <property type="term" value="F:zinc ion binding"/>
    <property type="evidence" value="ECO:0007669"/>
    <property type="project" value="UniProtKB-KW"/>
</dbReference>
<dbReference type="PANTHER" id="PTHR11439:SF467">
    <property type="entry name" value="INTEGRASE CATALYTIC DOMAIN-CONTAINING PROTEIN"/>
    <property type="match status" value="1"/>
</dbReference>
<accession>A0AAW1N542</accession>
<dbReference type="Gene3D" id="4.10.60.10">
    <property type="entry name" value="Zinc finger, CCHC-type"/>
    <property type="match status" value="1"/>
</dbReference>
<name>A0AAW1N542_POPJA</name>
<dbReference type="PANTHER" id="PTHR11439">
    <property type="entry name" value="GAG-POL-RELATED RETROTRANSPOSON"/>
    <property type="match status" value="1"/>
</dbReference>
<evidence type="ECO:0000313" key="4">
    <source>
        <dbReference type="Proteomes" id="UP001458880"/>
    </source>
</evidence>
<dbReference type="Proteomes" id="UP001458880">
    <property type="component" value="Unassembled WGS sequence"/>
</dbReference>
<dbReference type="InterPro" id="IPR013103">
    <property type="entry name" value="RVT_2"/>
</dbReference>
<dbReference type="InterPro" id="IPR001878">
    <property type="entry name" value="Znf_CCHC"/>
</dbReference>
<keyword evidence="3" id="KW-0808">Transferase</keyword>